<keyword evidence="3" id="KW-1133">Transmembrane helix</keyword>
<dbReference type="Pfam" id="PF03194">
    <property type="entry name" value="LUC7"/>
    <property type="match status" value="1"/>
</dbReference>
<dbReference type="GO" id="GO:0003729">
    <property type="term" value="F:mRNA binding"/>
    <property type="evidence" value="ECO:0007669"/>
    <property type="project" value="InterPro"/>
</dbReference>
<feature type="region of interest" description="Disordered" evidence="2">
    <location>
        <begin position="292"/>
        <end position="354"/>
    </location>
</feature>
<keyword evidence="3" id="KW-0472">Membrane</keyword>
<feature type="transmembrane region" description="Helical" evidence="3">
    <location>
        <begin position="121"/>
        <end position="144"/>
    </location>
</feature>
<name>C5L6I4_PERM5</name>
<dbReference type="InParanoid" id="C5L6I4"/>
<comment type="similarity">
    <text evidence="1">Belongs to the Luc7 family.</text>
</comment>
<organism evidence="5">
    <name type="scientific">Perkinsus marinus (strain ATCC 50983 / TXsc)</name>
    <dbReference type="NCBI Taxonomy" id="423536"/>
    <lineage>
        <taxon>Eukaryota</taxon>
        <taxon>Sar</taxon>
        <taxon>Alveolata</taxon>
        <taxon>Perkinsozoa</taxon>
        <taxon>Perkinsea</taxon>
        <taxon>Perkinsida</taxon>
        <taxon>Perkinsidae</taxon>
        <taxon>Perkinsus</taxon>
    </lineage>
</organism>
<dbReference type="OrthoDB" id="153872at2759"/>
<proteinExistence type="inferred from homology"/>
<dbReference type="Proteomes" id="UP000007800">
    <property type="component" value="Unassembled WGS sequence"/>
</dbReference>
<dbReference type="PANTHER" id="PTHR12375">
    <property type="entry name" value="RNA-BINDING PROTEIN LUC7-RELATED"/>
    <property type="match status" value="1"/>
</dbReference>
<evidence type="ECO:0000256" key="3">
    <source>
        <dbReference type="SAM" id="Phobius"/>
    </source>
</evidence>
<evidence type="ECO:0000313" key="5">
    <source>
        <dbReference type="Proteomes" id="UP000007800"/>
    </source>
</evidence>
<evidence type="ECO:0000313" key="4">
    <source>
        <dbReference type="EMBL" id="EER07645.1"/>
    </source>
</evidence>
<gene>
    <name evidence="4" type="ORF">Pmar_PMAR024049</name>
</gene>
<keyword evidence="3" id="KW-0812">Transmembrane</keyword>
<dbReference type="AlphaFoldDB" id="C5L6I4"/>
<dbReference type="GO" id="GO:0005685">
    <property type="term" value="C:U1 snRNP"/>
    <property type="evidence" value="ECO:0007669"/>
    <property type="project" value="InterPro"/>
</dbReference>
<dbReference type="GeneID" id="9042131"/>
<reference evidence="4 5" key="1">
    <citation type="submission" date="2008-07" db="EMBL/GenBank/DDBJ databases">
        <authorList>
            <person name="El-Sayed N."/>
            <person name="Caler E."/>
            <person name="Inman J."/>
            <person name="Amedeo P."/>
            <person name="Hass B."/>
            <person name="Wortman J."/>
        </authorList>
    </citation>
    <scope>NUCLEOTIDE SEQUENCE [LARGE SCALE GENOMIC DNA]</scope>
    <source>
        <strain evidence="5">ATCC 50983 / TXsc</strain>
    </source>
</reference>
<dbReference type="RefSeq" id="XP_002775829.1">
    <property type="nucleotide sequence ID" value="XM_002775783.1"/>
</dbReference>
<accession>C5L6I4</accession>
<dbReference type="EMBL" id="GG679769">
    <property type="protein sequence ID" value="EER07645.1"/>
    <property type="molecule type" value="Genomic_DNA"/>
</dbReference>
<evidence type="ECO:0000256" key="2">
    <source>
        <dbReference type="SAM" id="MobiDB-lite"/>
    </source>
</evidence>
<evidence type="ECO:0000256" key="1">
    <source>
        <dbReference type="ARBA" id="ARBA00005655"/>
    </source>
</evidence>
<feature type="transmembrane region" description="Helical" evidence="3">
    <location>
        <begin position="29"/>
        <end position="51"/>
    </location>
</feature>
<feature type="compositionally biased region" description="Basic and acidic residues" evidence="2">
    <location>
        <begin position="312"/>
        <end position="354"/>
    </location>
</feature>
<evidence type="ECO:0008006" key="6">
    <source>
        <dbReference type="Google" id="ProtNLM"/>
    </source>
</evidence>
<protein>
    <recommendedName>
        <fullName evidence="6">Luc7-like protein 3</fullName>
    </recommendedName>
</protein>
<dbReference type="FunCoup" id="C5L6I4">
    <property type="interactions" value="857"/>
</dbReference>
<keyword evidence="5" id="KW-1185">Reference proteome</keyword>
<dbReference type="GO" id="GO:0006376">
    <property type="term" value="P:mRNA splice site recognition"/>
    <property type="evidence" value="ECO:0007669"/>
    <property type="project" value="InterPro"/>
</dbReference>
<sequence length="385" mass="43529">MIQPFVDRPFVYAGTKSKRRNAAPHLRKWGPFYCVVLATVGVMADLTRHVLLDSNNWFMTDSKTGKVVKFHFNDCSYEVEKVNGITDSCPDVGLGPLYVTEENALGVDVPMYNPDGSYSVYGIWLTLFATWAGFILMFVGIAWYERKLLSYCEYMETQLAQKIRRGKARVATEIPDIEVPAQNKAKIDELRSKINGLVKEAEGLAERGRLIDSEKKMAQIEPLNDKIRDLSGEKYLHMTRTELVCDVCGCLVTLNENDAHMTLENHEHARGKQHQGWAKIKETSKALREKFASARGMPLSPPTREAPTMEKTPNERRSPTRSGNKEVEENLKETRNGPDANERKSGESQSKVEDWRTHLSKMRRSPLDCIHRALLGVRVGVSTIG</sequence>
<dbReference type="InterPro" id="IPR004882">
    <property type="entry name" value="Luc7-rel"/>
</dbReference>